<reference evidence="19 20" key="1">
    <citation type="submission" date="2024-02" db="EMBL/GenBank/DDBJ databases">
        <title>Chromosome-scale genome assembly of the rough periwinkle Littorina saxatilis.</title>
        <authorList>
            <person name="De Jode A."/>
            <person name="Faria R."/>
            <person name="Formenti G."/>
            <person name="Sims Y."/>
            <person name="Smith T.P."/>
            <person name="Tracey A."/>
            <person name="Wood J.M.D."/>
            <person name="Zagrodzka Z.B."/>
            <person name="Johannesson K."/>
            <person name="Butlin R.K."/>
            <person name="Leder E.H."/>
        </authorList>
    </citation>
    <scope>NUCLEOTIDE SEQUENCE [LARGE SCALE GENOMIC DNA]</scope>
    <source>
        <strain evidence="19">Snail1</strain>
        <tissue evidence="19">Muscle</tissue>
    </source>
</reference>
<dbReference type="NCBIfam" id="TIGR01494">
    <property type="entry name" value="ATPase_P-type"/>
    <property type="match status" value="2"/>
</dbReference>
<dbReference type="SFLD" id="SFLDG00002">
    <property type="entry name" value="C1.7:_P-type_atpase_like"/>
    <property type="match status" value="1"/>
</dbReference>
<dbReference type="InterPro" id="IPR023299">
    <property type="entry name" value="ATPase_P-typ_cyto_dom_N"/>
</dbReference>
<protein>
    <recommendedName>
        <fullName evidence="15">Phospholipid-transporting ATPase</fullName>
        <ecNumber evidence="15">7.6.2.1</ecNumber>
    </recommendedName>
</protein>
<dbReference type="EMBL" id="JBAMIC010000024">
    <property type="protein sequence ID" value="KAK7090988.1"/>
    <property type="molecule type" value="Genomic_DNA"/>
</dbReference>
<feature type="transmembrane region" description="Helical" evidence="15">
    <location>
        <begin position="1038"/>
        <end position="1058"/>
    </location>
</feature>
<feature type="binding site" evidence="14">
    <location>
        <position position="791"/>
    </location>
    <ligand>
        <name>Mg(2+)</name>
        <dbReference type="ChEBI" id="CHEBI:18420"/>
    </ligand>
</feature>
<evidence type="ECO:0000256" key="10">
    <source>
        <dbReference type="ARBA" id="ARBA00023136"/>
    </source>
</evidence>
<feature type="binding site" evidence="13">
    <location>
        <position position="395"/>
    </location>
    <ligand>
        <name>ATP</name>
        <dbReference type="ChEBI" id="CHEBI:30616"/>
    </ligand>
</feature>
<dbReference type="InterPro" id="IPR008250">
    <property type="entry name" value="ATPase_P-typ_transduc_dom_A_sf"/>
</dbReference>
<feature type="binding site" evidence="13">
    <location>
        <position position="760"/>
    </location>
    <ligand>
        <name>ATP</name>
        <dbReference type="ChEBI" id="CHEBI:30616"/>
    </ligand>
</feature>
<feature type="transmembrane region" description="Helical" evidence="15">
    <location>
        <begin position="877"/>
        <end position="897"/>
    </location>
</feature>
<dbReference type="FunFam" id="3.40.50.1000:FF:000034">
    <property type="entry name" value="Phospholipid-transporting ATPase"/>
    <property type="match status" value="1"/>
</dbReference>
<dbReference type="InterPro" id="IPR023298">
    <property type="entry name" value="ATPase_P-typ_TM_dom_sf"/>
</dbReference>
<organism evidence="19 20">
    <name type="scientific">Littorina saxatilis</name>
    <dbReference type="NCBI Taxonomy" id="31220"/>
    <lineage>
        <taxon>Eukaryota</taxon>
        <taxon>Metazoa</taxon>
        <taxon>Spiralia</taxon>
        <taxon>Lophotrochozoa</taxon>
        <taxon>Mollusca</taxon>
        <taxon>Gastropoda</taxon>
        <taxon>Caenogastropoda</taxon>
        <taxon>Littorinimorpha</taxon>
        <taxon>Littorinoidea</taxon>
        <taxon>Littorinidae</taxon>
        <taxon>Littorina</taxon>
    </lineage>
</organism>
<dbReference type="PANTHER" id="PTHR24092:SF175">
    <property type="entry name" value="PHOSPHOLIPID-TRANSPORTING ATPASE"/>
    <property type="match status" value="1"/>
</dbReference>
<comment type="similarity">
    <text evidence="2 15">Belongs to the cation transport ATPase (P-type) (TC 3.A.3) family. Type IV subfamily.</text>
</comment>
<keyword evidence="4 14" id="KW-0479">Metal-binding</keyword>
<gene>
    <name evidence="19" type="ORF">V1264_010714</name>
</gene>
<dbReference type="InterPro" id="IPR036412">
    <property type="entry name" value="HAD-like_sf"/>
</dbReference>
<keyword evidence="10 15" id="KW-0472">Membrane</keyword>
<feature type="transmembrane region" description="Helical" evidence="15">
    <location>
        <begin position="280"/>
        <end position="303"/>
    </location>
</feature>
<dbReference type="SFLD" id="SFLDF00027">
    <property type="entry name" value="p-type_atpase"/>
    <property type="match status" value="1"/>
</dbReference>
<feature type="binding site" evidence="13">
    <location>
        <position position="672"/>
    </location>
    <ligand>
        <name>ATP</name>
        <dbReference type="ChEBI" id="CHEBI:30616"/>
    </ligand>
</feature>
<feature type="coiled-coil region" evidence="16">
    <location>
        <begin position="605"/>
        <end position="636"/>
    </location>
</feature>
<evidence type="ECO:0000256" key="2">
    <source>
        <dbReference type="ARBA" id="ARBA00008109"/>
    </source>
</evidence>
<feature type="domain" description="P-type ATPase N-terminal" evidence="17">
    <location>
        <begin position="28"/>
        <end position="83"/>
    </location>
</feature>
<dbReference type="GO" id="GO:0005783">
    <property type="term" value="C:endoplasmic reticulum"/>
    <property type="evidence" value="ECO:0007669"/>
    <property type="project" value="TreeGrafter"/>
</dbReference>
<sequence length="1103" mass="125338">MKHDRPETRTVHVGNRASAALGDEAYVPEKFIDNRVISYKYTLLTFLPKNLFEQFRRIANFYFLVVGIIQLLIDTPVTPITSILPLVFVISVTAIKQGYEDWLRHKADRDVNNRKSTVVEGGSLKDCKSMHIKVGNIVRVQINEEFPCDLVMLSSSDPEGKCYVTTANLDGETNLKTHVCVPETRSYQKDSDFDRLEAKIECEQPMADLYRFVGNMHVVRNGEKVVHSLSTENVLLRGARLKNTTYVFGCAIYTGQETKMALNSKFKKTKFSRVEWRMNTLIILFILVLFTLSSLFTGLKHWYTKTFDLPWYVPPGKDDLTASYVVEDFLAFMVLFNYIIPISLYVTVEMQKFIGSMFFSWDSEMYDPRTDLPAQANTSDLNEELGQVEYLFTDKTGTLTENMMCFRLCSIQGAVFEEIDGQLCPFPSPGQLQPSPVTNWTDKMFEFFMVLVLCHTVRVDNVSGGDAGFGASTVYSSDGQDYDYHASSPDEKALVEACRRYGIIYHGIHDELMEVTFPTETEMRRYKVLHILDFSPTRRCMSIILKNDQGEIYLLCKGAELAVFNKIAATDRGDLPAARTHVDQFAVLGLRTLAIANRKLTAEEYQQIEALLTEAKTSLQDREQKVEQVYNEIEQELTLLGITAVEDRLQEDVPETITALRHAGIKVWVLTGDKEETAVNISHSTGHFHSGMVELRLTNITSSEQSLERMTDLQKTVTMAENGVEHVLIVSGQSLTFALADHRNVLLQLCQTCVAVLCCRMSPIQKAQVVRLIKQSPREPVTAAIGDGANDVSMIQEADVGLGIMGKEGRQAVQNSDYAFGKFRFLSRALLLHGHYYYVRLSTLVQYCFYKNVALITPQAFYQIFSSFSAQTVFDPFFLLFYNITFTSLPILIYGIFEQHVHREKLLHKPTLYRRISRNSNLSWMKFTQWSALGLWHGSVCFFGGFLLFQNDVSVEEDGKLYGLRAWGSIVHIAVVFVVNFKLALMTYYWSWPIVAAFAFSAVGNLALSFVVTGFLWPSWATDTNSFYWVQIQLMSSLTVWLFFLVIVSIALLPDLLIRIVHDIKNHRAIYRPDLYVPPGDRFTISFTKRSGTLTISQEALVT</sequence>
<feature type="binding site" evidence="13">
    <location>
        <position position="591"/>
    </location>
    <ligand>
        <name>ATP</name>
        <dbReference type="ChEBI" id="CHEBI:30616"/>
    </ligand>
</feature>
<feature type="transmembrane region" description="Helical" evidence="15">
    <location>
        <begin position="329"/>
        <end position="348"/>
    </location>
</feature>
<dbReference type="GO" id="GO:0005886">
    <property type="term" value="C:plasma membrane"/>
    <property type="evidence" value="ECO:0007669"/>
    <property type="project" value="TreeGrafter"/>
</dbReference>
<evidence type="ECO:0000256" key="14">
    <source>
        <dbReference type="PIRSR" id="PIRSR606539-3"/>
    </source>
</evidence>
<dbReference type="Pfam" id="PF16212">
    <property type="entry name" value="PhoLip_ATPase_C"/>
    <property type="match status" value="1"/>
</dbReference>
<dbReference type="PANTHER" id="PTHR24092">
    <property type="entry name" value="PROBABLE PHOSPHOLIPID-TRANSPORTING ATPASE"/>
    <property type="match status" value="1"/>
</dbReference>
<keyword evidence="16" id="KW-0175">Coiled coil</keyword>
<evidence type="ECO:0000256" key="6">
    <source>
        <dbReference type="ARBA" id="ARBA00022840"/>
    </source>
</evidence>
<feature type="binding site" evidence="13">
    <location>
        <position position="790"/>
    </location>
    <ligand>
        <name>ATP</name>
        <dbReference type="ChEBI" id="CHEBI:30616"/>
    </ligand>
</feature>
<dbReference type="Gene3D" id="3.40.1110.10">
    <property type="entry name" value="Calcium-transporting ATPase, cytoplasmic domain N"/>
    <property type="match status" value="1"/>
</dbReference>
<feature type="binding site" evidence="13">
    <location>
        <position position="766"/>
    </location>
    <ligand>
        <name>ATP</name>
        <dbReference type="ChEBI" id="CHEBI:30616"/>
    </ligand>
</feature>
<dbReference type="SUPFAM" id="SSF56784">
    <property type="entry name" value="HAD-like"/>
    <property type="match status" value="1"/>
</dbReference>
<feature type="transmembrane region" description="Helical" evidence="15">
    <location>
        <begin position="997"/>
        <end position="1018"/>
    </location>
</feature>
<feature type="binding site" evidence="14">
    <location>
        <position position="394"/>
    </location>
    <ligand>
        <name>Mg(2+)</name>
        <dbReference type="ChEBI" id="CHEBI:18420"/>
    </ligand>
</feature>
<dbReference type="Pfam" id="PF16209">
    <property type="entry name" value="PhoLip_ATPase_N"/>
    <property type="match status" value="1"/>
</dbReference>
<dbReference type="InterPro" id="IPR023214">
    <property type="entry name" value="HAD_sf"/>
</dbReference>
<evidence type="ECO:0000259" key="18">
    <source>
        <dbReference type="Pfam" id="PF16212"/>
    </source>
</evidence>
<keyword evidence="20" id="KW-1185">Reference proteome</keyword>
<dbReference type="GO" id="GO:0140326">
    <property type="term" value="F:ATPase-coupled intramembrane lipid transporter activity"/>
    <property type="evidence" value="ECO:0007669"/>
    <property type="project" value="UniProtKB-EC"/>
</dbReference>
<dbReference type="PRINTS" id="PR00119">
    <property type="entry name" value="CATATPASE"/>
</dbReference>
<feature type="binding site" evidence="13">
    <location>
        <position position="791"/>
    </location>
    <ligand>
        <name>ATP</name>
        <dbReference type="ChEBI" id="CHEBI:30616"/>
    </ligand>
</feature>
<dbReference type="GO" id="GO:0000287">
    <property type="term" value="F:magnesium ion binding"/>
    <property type="evidence" value="ECO:0007669"/>
    <property type="project" value="UniProtKB-UniRule"/>
</dbReference>
<feature type="binding site" evidence="14">
    <location>
        <position position="787"/>
    </location>
    <ligand>
        <name>Mg(2+)</name>
        <dbReference type="ChEBI" id="CHEBI:18420"/>
    </ligand>
</feature>
<evidence type="ECO:0000256" key="15">
    <source>
        <dbReference type="RuleBase" id="RU362033"/>
    </source>
</evidence>
<evidence type="ECO:0000256" key="3">
    <source>
        <dbReference type="ARBA" id="ARBA00022692"/>
    </source>
</evidence>
<feature type="binding site" evidence="14">
    <location>
        <position position="396"/>
    </location>
    <ligand>
        <name>Mg(2+)</name>
        <dbReference type="ChEBI" id="CHEBI:18420"/>
    </ligand>
</feature>
<feature type="binding site" evidence="13">
    <location>
        <position position="534"/>
    </location>
    <ligand>
        <name>ATP</name>
        <dbReference type="ChEBI" id="CHEBI:30616"/>
    </ligand>
</feature>
<dbReference type="Pfam" id="PF13246">
    <property type="entry name" value="Cation_ATPase"/>
    <property type="match status" value="1"/>
</dbReference>
<feature type="transmembrane region" description="Helical" evidence="15">
    <location>
        <begin position="927"/>
        <end position="949"/>
    </location>
</feature>
<comment type="cofactor">
    <cofactor evidence="14">
        <name>Mg(2+)</name>
        <dbReference type="ChEBI" id="CHEBI:18420"/>
    </cofactor>
</comment>
<feature type="binding site" evidence="13">
    <location>
        <position position="673"/>
    </location>
    <ligand>
        <name>ATP</name>
        <dbReference type="ChEBI" id="CHEBI:30616"/>
    </ligand>
</feature>
<accession>A0AAN9APW0</accession>
<dbReference type="InterPro" id="IPR018303">
    <property type="entry name" value="ATPase_P-typ_P_site"/>
</dbReference>
<evidence type="ECO:0000313" key="19">
    <source>
        <dbReference type="EMBL" id="KAK7090988.1"/>
    </source>
</evidence>
<evidence type="ECO:0000313" key="20">
    <source>
        <dbReference type="Proteomes" id="UP001374579"/>
    </source>
</evidence>
<evidence type="ECO:0000256" key="16">
    <source>
        <dbReference type="SAM" id="Coils"/>
    </source>
</evidence>
<dbReference type="SUPFAM" id="SSF81660">
    <property type="entry name" value="Metal cation-transporting ATPase, ATP-binding domain N"/>
    <property type="match status" value="1"/>
</dbReference>
<dbReference type="EC" id="7.6.2.1" evidence="15"/>
<feature type="transmembrane region" description="Helical" evidence="15">
    <location>
        <begin position="969"/>
        <end position="990"/>
    </location>
</feature>
<name>A0AAN9APW0_9CAEN</name>
<feature type="active site" description="4-aspartylphosphate intermediate" evidence="12">
    <location>
        <position position="394"/>
    </location>
</feature>
<dbReference type="InterPro" id="IPR032631">
    <property type="entry name" value="P-type_ATPase_N"/>
</dbReference>
<evidence type="ECO:0000256" key="12">
    <source>
        <dbReference type="PIRSR" id="PIRSR606539-1"/>
    </source>
</evidence>
<dbReference type="SUPFAM" id="SSF81665">
    <property type="entry name" value="Calcium ATPase, transmembrane domain M"/>
    <property type="match status" value="1"/>
</dbReference>
<comment type="subcellular location">
    <subcellularLocation>
        <location evidence="1 15">Membrane</location>
        <topology evidence="1 15">Multi-pass membrane protein</topology>
    </subcellularLocation>
</comment>
<dbReference type="CDD" id="cd02073">
    <property type="entry name" value="P-type_ATPase_APLT_Dnf-like"/>
    <property type="match status" value="1"/>
</dbReference>
<dbReference type="Gene3D" id="2.70.150.10">
    <property type="entry name" value="Calcium-transporting ATPase, cytoplasmic transduction domain A"/>
    <property type="match status" value="1"/>
</dbReference>
<keyword evidence="3 15" id="KW-0812">Transmembrane</keyword>
<keyword evidence="5 13" id="KW-0547">Nucleotide-binding</keyword>
<feature type="binding site" evidence="13">
    <location>
        <position position="491"/>
    </location>
    <ligand>
        <name>ATP</name>
        <dbReference type="ChEBI" id="CHEBI:30616"/>
    </ligand>
</feature>
<dbReference type="SUPFAM" id="SSF81653">
    <property type="entry name" value="Calcium ATPase, transduction domain A"/>
    <property type="match status" value="1"/>
</dbReference>
<dbReference type="InterPro" id="IPR044492">
    <property type="entry name" value="P_typ_ATPase_HD_dom"/>
</dbReference>
<feature type="binding site" evidence="13">
    <location>
        <position position="671"/>
    </location>
    <ligand>
        <name>ATP</name>
        <dbReference type="ChEBI" id="CHEBI:30616"/>
    </ligand>
</feature>
<comment type="caution">
    <text evidence="19">The sequence shown here is derived from an EMBL/GenBank/DDBJ whole genome shotgun (WGS) entry which is preliminary data.</text>
</comment>
<dbReference type="InterPro" id="IPR032630">
    <property type="entry name" value="P_typ_ATPase_c"/>
</dbReference>
<evidence type="ECO:0000256" key="7">
    <source>
        <dbReference type="ARBA" id="ARBA00022842"/>
    </source>
</evidence>
<dbReference type="PROSITE" id="PS00154">
    <property type="entry name" value="ATPASE_E1_E2"/>
    <property type="match status" value="1"/>
</dbReference>
<proteinExistence type="inferred from homology"/>
<dbReference type="Gene3D" id="3.40.50.1000">
    <property type="entry name" value="HAD superfamily/HAD-like"/>
    <property type="match status" value="1"/>
</dbReference>
<dbReference type="InterPro" id="IPR006539">
    <property type="entry name" value="P-type_ATPase_IV"/>
</dbReference>
<evidence type="ECO:0000256" key="13">
    <source>
        <dbReference type="PIRSR" id="PIRSR606539-2"/>
    </source>
</evidence>
<evidence type="ECO:0000256" key="11">
    <source>
        <dbReference type="ARBA" id="ARBA00034036"/>
    </source>
</evidence>
<evidence type="ECO:0000256" key="4">
    <source>
        <dbReference type="ARBA" id="ARBA00022723"/>
    </source>
</evidence>
<dbReference type="SFLD" id="SFLDS00003">
    <property type="entry name" value="Haloacid_Dehalogenase"/>
    <property type="match status" value="1"/>
</dbReference>
<evidence type="ECO:0000256" key="8">
    <source>
        <dbReference type="ARBA" id="ARBA00022967"/>
    </source>
</evidence>
<dbReference type="GO" id="GO:0045332">
    <property type="term" value="P:phospholipid translocation"/>
    <property type="evidence" value="ECO:0007669"/>
    <property type="project" value="TreeGrafter"/>
</dbReference>
<keyword evidence="6 13" id="KW-0067">ATP-binding</keyword>
<feature type="binding site" evidence="13">
    <location>
        <position position="557"/>
    </location>
    <ligand>
        <name>ATP</name>
        <dbReference type="ChEBI" id="CHEBI:30616"/>
    </ligand>
</feature>
<keyword evidence="8 15" id="KW-1278">Translocase</keyword>
<evidence type="ECO:0000256" key="9">
    <source>
        <dbReference type="ARBA" id="ARBA00022989"/>
    </source>
</evidence>
<comment type="catalytic activity">
    <reaction evidence="11 15">
        <text>ATP + H2O + phospholipidSide 1 = ADP + phosphate + phospholipidSide 2.</text>
        <dbReference type="EC" id="7.6.2.1"/>
    </reaction>
</comment>
<dbReference type="AlphaFoldDB" id="A0AAN9APW0"/>
<dbReference type="Proteomes" id="UP001374579">
    <property type="component" value="Unassembled WGS sequence"/>
</dbReference>
<feature type="binding site" evidence="13">
    <location>
        <position position="396"/>
    </location>
    <ligand>
        <name>ATP</name>
        <dbReference type="ChEBI" id="CHEBI:30616"/>
    </ligand>
</feature>
<evidence type="ECO:0000256" key="1">
    <source>
        <dbReference type="ARBA" id="ARBA00004141"/>
    </source>
</evidence>
<feature type="binding site" evidence="13">
    <location>
        <position position="394"/>
    </location>
    <ligand>
        <name>ATP</name>
        <dbReference type="ChEBI" id="CHEBI:30616"/>
    </ligand>
</feature>
<feature type="transmembrane region" description="Helical" evidence="15">
    <location>
        <begin position="55"/>
        <end position="73"/>
    </location>
</feature>
<dbReference type="InterPro" id="IPR001757">
    <property type="entry name" value="P_typ_ATPase"/>
</dbReference>
<evidence type="ECO:0000259" key="17">
    <source>
        <dbReference type="Pfam" id="PF16209"/>
    </source>
</evidence>
<keyword evidence="7 14" id="KW-0460">Magnesium</keyword>
<evidence type="ECO:0000256" key="5">
    <source>
        <dbReference type="ARBA" id="ARBA00022741"/>
    </source>
</evidence>
<dbReference type="NCBIfam" id="TIGR01652">
    <property type="entry name" value="ATPase-Plipid"/>
    <property type="match status" value="2"/>
</dbReference>
<dbReference type="GO" id="GO:0005524">
    <property type="term" value="F:ATP binding"/>
    <property type="evidence" value="ECO:0007669"/>
    <property type="project" value="UniProtKB-UniRule"/>
</dbReference>
<feature type="domain" description="P-type ATPase C-terminal" evidence="18">
    <location>
        <begin position="813"/>
        <end position="1062"/>
    </location>
</feature>
<keyword evidence="9 15" id="KW-1133">Transmembrane helix</keyword>
<dbReference type="GO" id="GO:0016887">
    <property type="term" value="F:ATP hydrolysis activity"/>
    <property type="evidence" value="ECO:0007669"/>
    <property type="project" value="InterPro"/>
</dbReference>